<name>A0AAU8J9K1_9CYAN</name>
<feature type="region of interest" description="Disordered" evidence="1">
    <location>
        <begin position="253"/>
        <end position="283"/>
    </location>
</feature>
<accession>A0AAU8J9K1</accession>
<keyword evidence="3" id="KW-0378">Hydrolase</keyword>
<dbReference type="AlphaFoldDB" id="A0AAU8J9K1"/>
<dbReference type="Pfam" id="PF05685">
    <property type="entry name" value="Uma2"/>
    <property type="match status" value="1"/>
</dbReference>
<feature type="domain" description="Putative restriction endonuclease" evidence="2">
    <location>
        <begin position="42"/>
        <end position="200"/>
    </location>
</feature>
<dbReference type="EMBL" id="CP159837">
    <property type="protein sequence ID" value="XCM35422.1"/>
    <property type="molecule type" value="Genomic_DNA"/>
</dbReference>
<keyword evidence="3" id="KW-0540">Nuclease</keyword>
<evidence type="ECO:0000259" key="2">
    <source>
        <dbReference type="Pfam" id="PF05685"/>
    </source>
</evidence>
<evidence type="ECO:0000256" key="1">
    <source>
        <dbReference type="SAM" id="MobiDB-lite"/>
    </source>
</evidence>
<reference evidence="3" key="1">
    <citation type="submission" date="2024-07" db="EMBL/GenBank/DDBJ databases">
        <authorList>
            <person name="Kim Y.J."/>
            <person name="Jeong J.Y."/>
        </authorList>
    </citation>
    <scope>NUCLEOTIDE SEQUENCE</scope>
    <source>
        <strain evidence="3">GIHE-MW2</strain>
    </source>
</reference>
<evidence type="ECO:0000313" key="3">
    <source>
        <dbReference type="EMBL" id="XCM35422.1"/>
    </source>
</evidence>
<dbReference type="RefSeq" id="WP_190878524.1">
    <property type="nucleotide sequence ID" value="NZ_CP159837.1"/>
</dbReference>
<organism evidence="3">
    <name type="scientific">Planktothricoides raciborskii GIHE-MW2</name>
    <dbReference type="NCBI Taxonomy" id="2792601"/>
    <lineage>
        <taxon>Bacteria</taxon>
        <taxon>Bacillati</taxon>
        <taxon>Cyanobacteriota</taxon>
        <taxon>Cyanophyceae</taxon>
        <taxon>Oscillatoriophycideae</taxon>
        <taxon>Oscillatoriales</taxon>
        <taxon>Oscillatoriaceae</taxon>
        <taxon>Planktothricoides</taxon>
    </lineage>
</organism>
<protein>
    <submittedName>
        <fullName evidence="3">Uma2 family endonuclease</fullName>
    </submittedName>
</protein>
<gene>
    <name evidence="3" type="ORF">ABWT76_004100</name>
</gene>
<dbReference type="CDD" id="cd06260">
    <property type="entry name" value="DUF820-like"/>
    <property type="match status" value="1"/>
</dbReference>
<dbReference type="PANTHER" id="PTHR33352">
    <property type="entry name" value="SLR1095 PROTEIN"/>
    <property type="match status" value="1"/>
</dbReference>
<keyword evidence="3" id="KW-0255">Endonuclease</keyword>
<dbReference type="InterPro" id="IPR008538">
    <property type="entry name" value="Uma2"/>
</dbReference>
<proteinExistence type="predicted"/>
<dbReference type="GO" id="GO:0004519">
    <property type="term" value="F:endonuclease activity"/>
    <property type="evidence" value="ECO:0007669"/>
    <property type="project" value="UniProtKB-KW"/>
</dbReference>
<sequence length="283" mass="33059">MQIKQIKYPVEQSDPPLSARETLPTMYDLPSENPEEPGWPDEFHYLQSTVLSLTFHPKNYPLEQVFHAGNINLYYDVRHHSWYKRPDWFGVVGVSRLYDNRDLRLSYVMWQEMVAPTVVVELLSPGTETEDLGKRTRLVSEPPTKWEVYEQILKVPYYIVFDRYTDELKAFALMAGFYQELKLTEPKIWLPQLELGLGLWSGAYEGLNQVWLRWYDAQGSWILTPSEREALAVKQLEAERLRAEAERLRAEAERQRAEAAATRSQQLEELLRSHGIDPNSLNS</sequence>
<dbReference type="PANTHER" id="PTHR33352:SF3">
    <property type="entry name" value="SLR1612 PROTEIN"/>
    <property type="match status" value="1"/>
</dbReference>